<dbReference type="RefSeq" id="WP_145419204.1">
    <property type="nucleotide sequence ID" value="NZ_CP036526.1"/>
</dbReference>
<dbReference type="GO" id="GO:0043169">
    <property type="term" value="F:cation binding"/>
    <property type="evidence" value="ECO:0007669"/>
    <property type="project" value="InterPro"/>
</dbReference>
<feature type="domain" description="Glycosyl hydrolase family 13 catalytic" evidence="12">
    <location>
        <begin position="275"/>
        <end position="621"/>
    </location>
</feature>
<evidence type="ECO:0000256" key="6">
    <source>
        <dbReference type="ARBA" id="ARBA00022676"/>
    </source>
</evidence>
<dbReference type="SUPFAM" id="SSF81296">
    <property type="entry name" value="E set domains"/>
    <property type="match status" value="2"/>
</dbReference>
<keyword evidence="7 10" id="KW-0808">Transferase</keyword>
<dbReference type="GO" id="GO:0003844">
    <property type="term" value="F:1,4-alpha-glucan branching enzyme activity"/>
    <property type="evidence" value="ECO:0007669"/>
    <property type="project" value="UniProtKB-UniRule"/>
</dbReference>
<reference evidence="13 14" key="1">
    <citation type="submission" date="2019-02" db="EMBL/GenBank/DDBJ databases">
        <title>Deep-cultivation of Planctomycetes and their phenomic and genomic characterization uncovers novel biology.</title>
        <authorList>
            <person name="Wiegand S."/>
            <person name="Jogler M."/>
            <person name="Boedeker C."/>
            <person name="Pinto D."/>
            <person name="Vollmers J."/>
            <person name="Rivas-Marin E."/>
            <person name="Kohn T."/>
            <person name="Peeters S.H."/>
            <person name="Heuer A."/>
            <person name="Rast P."/>
            <person name="Oberbeckmann S."/>
            <person name="Bunk B."/>
            <person name="Jeske O."/>
            <person name="Meyerdierks A."/>
            <person name="Storesund J.E."/>
            <person name="Kallscheuer N."/>
            <person name="Luecker S."/>
            <person name="Lage O.M."/>
            <person name="Pohl T."/>
            <person name="Merkel B.J."/>
            <person name="Hornburger P."/>
            <person name="Mueller R.-W."/>
            <person name="Bruemmer F."/>
            <person name="Labrenz M."/>
            <person name="Spormann A.M."/>
            <person name="Op den Camp H."/>
            <person name="Overmann J."/>
            <person name="Amann R."/>
            <person name="Jetten M.S.M."/>
            <person name="Mascher T."/>
            <person name="Medema M.H."/>
            <person name="Devos D.P."/>
            <person name="Kaster A.-K."/>
            <person name="Ovreas L."/>
            <person name="Rohde M."/>
            <person name="Galperin M.Y."/>
            <person name="Jogler C."/>
        </authorList>
    </citation>
    <scope>NUCLEOTIDE SEQUENCE [LARGE SCALE GENOMIC DNA]</scope>
    <source>
        <strain evidence="13 14">K23_9</strain>
    </source>
</reference>
<dbReference type="Pfam" id="PF02806">
    <property type="entry name" value="Alpha-amylase_C"/>
    <property type="match status" value="1"/>
</dbReference>
<dbReference type="EC" id="2.4.1.18" evidence="10"/>
<evidence type="ECO:0000259" key="12">
    <source>
        <dbReference type="SMART" id="SM00642"/>
    </source>
</evidence>
<dbReference type="InterPro" id="IPR054169">
    <property type="entry name" value="GlgB_N"/>
</dbReference>
<dbReference type="Pfam" id="PF22019">
    <property type="entry name" value="GlgB_N"/>
    <property type="match status" value="1"/>
</dbReference>
<dbReference type="FunFam" id="3.20.20.80:FF:000003">
    <property type="entry name" value="1,4-alpha-glucan branching enzyme GlgB"/>
    <property type="match status" value="1"/>
</dbReference>
<dbReference type="SMART" id="SM00642">
    <property type="entry name" value="Aamy"/>
    <property type="match status" value="1"/>
</dbReference>
<dbReference type="HAMAP" id="MF_00685">
    <property type="entry name" value="GlgB"/>
    <property type="match status" value="1"/>
</dbReference>
<dbReference type="UniPathway" id="UPA00164"/>
<dbReference type="PANTHER" id="PTHR43651">
    <property type="entry name" value="1,4-ALPHA-GLUCAN-BRANCHING ENZYME"/>
    <property type="match status" value="1"/>
</dbReference>
<dbReference type="Proteomes" id="UP000319817">
    <property type="component" value="Chromosome"/>
</dbReference>
<name>A0A517NW55_9BACT</name>
<dbReference type="Pfam" id="PF02922">
    <property type="entry name" value="CBM_48"/>
    <property type="match status" value="1"/>
</dbReference>
<feature type="active site" description="Proton donor" evidence="10 11">
    <location>
        <position position="487"/>
    </location>
</feature>
<dbReference type="OrthoDB" id="226102at2"/>
<gene>
    <name evidence="13" type="primary">glgB_2</name>
    <name evidence="10" type="synonym">glgB</name>
    <name evidence="13" type="ORF">K239x_33520</name>
</gene>
<dbReference type="CDD" id="cd11322">
    <property type="entry name" value="AmyAc_Glg_BE"/>
    <property type="match status" value="1"/>
</dbReference>
<comment type="similarity">
    <text evidence="4 10">Belongs to the glycosyl hydrolase 13 family. GlgB subfamily.</text>
</comment>
<dbReference type="GO" id="GO:0004553">
    <property type="term" value="F:hydrolase activity, hydrolyzing O-glycosyl compounds"/>
    <property type="evidence" value="ECO:0007669"/>
    <property type="project" value="InterPro"/>
</dbReference>
<dbReference type="EMBL" id="CP036526">
    <property type="protein sequence ID" value="QDT11357.1"/>
    <property type="molecule type" value="Genomic_DNA"/>
</dbReference>
<evidence type="ECO:0000256" key="4">
    <source>
        <dbReference type="ARBA" id="ARBA00009000"/>
    </source>
</evidence>
<keyword evidence="9 10" id="KW-0119">Carbohydrate metabolism</keyword>
<dbReference type="FunFam" id="2.60.40.1180:FF:000002">
    <property type="entry name" value="1,4-alpha-glucan branching enzyme GlgB"/>
    <property type="match status" value="1"/>
</dbReference>
<dbReference type="InterPro" id="IPR014756">
    <property type="entry name" value="Ig_E-set"/>
</dbReference>
<dbReference type="SUPFAM" id="SSF51445">
    <property type="entry name" value="(Trans)glycosidases"/>
    <property type="match status" value="1"/>
</dbReference>
<evidence type="ECO:0000256" key="8">
    <source>
        <dbReference type="ARBA" id="ARBA00023056"/>
    </source>
</evidence>
<dbReference type="InterPro" id="IPR037439">
    <property type="entry name" value="Branching_enzy"/>
</dbReference>
<dbReference type="GO" id="GO:0005978">
    <property type="term" value="P:glycogen biosynthetic process"/>
    <property type="evidence" value="ECO:0007669"/>
    <property type="project" value="UniProtKB-UniRule"/>
</dbReference>
<evidence type="ECO:0000313" key="13">
    <source>
        <dbReference type="EMBL" id="QDT11357.1"/>
    </source>
</evidence>
<feature type="active site" description="Nucleophile" evidence="10 11">
    <location>
        <position position="434"/>
    </location>
</feature>
<dbReference type="InterPro" id="IPR013780">
    <property type="entry name" value="Glyco_hydro_b"/>
</dbReference>
<evidence type="ECO:0000313" key="14">
    <source>
        <dbReference type="Proteomes" id="UP000319817"/>
    </source>
</evidence>
<dbReference type="Gene3D" id="2.60.40.10">
    <property type="entry name" value="Immunoglobulins"/>
    <property type="match status" value="2"/>
</dbReference>
<dbReference type="SUPFAM" id="SSF51011">
    <property type="entry name" value="Glycosyl hydrolase domain"/>
    <property type="match status" value="1"/>
</dbReference>
<dbReference type="FunFam" id="2.60.40.10:FF:000169">
    <property type="entry name" value="1,4-alpha-glucan branching enzyme GlgB"/>
    <property type="match status" value="1"/>
</dbReference>
<dbReference type="InterPro" id="IPR006047">
    <property type="entry name" value="GH13_cat_dom"/>
</dbReference>
<dbReference type="GO" id="GO:0005829">
    <property type="term" value="C:cytosol"/>
    <property type="evidence" value="ECO:0007669"/>
    <property type="project" value="TreeGrafter"/>
</dbReference>
<comment type="catalytic activity">
    <reaction evidence="1 10">
        <text>Transfers a segment of a (1-&gt;4)-alpha-D-glucan chain to a primary hydroxy group in a similar glucan chain.</text>
        <dbReference type="EC" id="2.4.1.18"/>
    </reaction>
</comment>
<sequence>MQTQVSLSEIASLIDGTYDNPANLLGPHPVDYRGQSATAVRSYMPDAQAAWVVDNASGVRRPMRKLHPAGFFEAICDGAIDVDASSREDGARANSAKTNNAESRYRIQMTDKSGEVVDKQDPYAAPSIFSDYDRYLLGEGRHLNMYERMGAQVRTVDGTPGVNFSVWAPNARSVQIVGDFNSWDGRTSVAKVHDNIGIWELFIPGAKVGDRYKFRVLSEHGEWMDKSDPVGFAAELPPLTASIVTDLTGHEWNDDQWMQQRKDWNPMHEPMNVYEVHLGSWQKGPGRTHGWLDYRDLAKRLVDYCNRMHFTHVELMPISEHPFSGSWGYQTVGYFAPTSRHGGPDDFMYFVDYLHQNGIGVLIDWVPAHFPKDGHGLYRFDGSALYEHADPRQGEHPDWGTMVFNFGRTEVKNFLISNALFWLDKYHIDGLRVDAVASMLYLDYSREDGEWIPNQYGGRENLEAIDFLREFNVAVHEQHPGVITAAEESTAWPGVSRPTYDGGLGFTYKWNMGWMNDTLSYMQNEPIHRKHHQNELTFSLIYAFTENFMLPLSHDEVVHGKGSLISQMPGDMWQKFANLRLLYSYMWTHPGKNLLFMGGELAQWNEWNHDDGVDWVLLDFDTHRGVQQLVADLNKLVNENPSLHQLDFDGNGFEWVDCMNGDDSTLVYLRKGMDGAPPILVCCNFTPVPRPEYRVGVPEAGHWKEIFNSDSEAYGGTNMGNYPGCDTLGTGEHGRPESISVNMPPLGVSIFRLEK</sequence>
<comment type="function">
    <text evidence="2 10">Catalyzes the formation of the alpha-1,6-glucosidic linkages in glycogen by scission of a 1,4-alpha-linked oligosaccharide from growing alpha-1,4-glucan chains and the subsequent attachment of the oligosaccharide to the alpha-1,6 position.</text>
</comment>
<comment type="pathway">
    <text evidence="3 10">Glycan biosynthesis; glycogen biosynthesis.</text>
</comment>
<dbReference type="NCBIfam" id="TIGR01515">
    <property type="entry name" value="branching_enzym"/>
    <property type="match status" value="1"/>
</dbReference>
<dbReference type="NCBIfam" id="NF008967">
    <property type="entry name" value="PRK12313.1"/>
    <property type="match status" value="1"/>
</dbReference>
<dbReference type="InterPro" id="IPR006407">
    <property type="entry name" value="GlgB"/>
</dbReference>
<dbReference type="Gene3D" id="3.20.20.80">
    <property type="entry name" value="Glycosidases"/>
    <property type="match status" value="1"/>
</dbReference>
<accession>A0A517NW55</accession>
<proteinExistence type="inferred from homology"/>
<evidence type="ECO:0000256" key="2">
    <source>
        <dbReference type="ARBA" id="ARBA00002953"/>
    </source>
</evidence>
<evidence type="ECO:0000256" key="1">
    <source>
        <dbReference type="ARBA" id="ARBA00000826"/>
    </source>
</evidence>
<comment type="subunit">
    <text evidence="10">Monomer.</text>
</comment>
<keyword evidence="8 10" id="KW-0320">Glycogen biosynthesis</keyword>
<dbReference type="CDD" id="cd02855">
    <property type="entry name" value="E_set_GBE_prok_N"/>
    <property type="match status" value="1"/>
</dbReference>
<evidence type="ECO:0000256" key="9">
    <source>
        <dbReference type="ARBA" id="ARBA00023277"/>
    </source>
</evidence>
<dbReference type="InterPro" id="IPR013783">
    <property type="entry name" value="Ig-like_fold"/>
</dbReference>
<keyword evidence="14" id="KW-1185">Reference proteome</keyword>
<organism evidence="13 14">
    <name type="scientific">Stieleria marina</name>
    <dbReference type="NCBI Taxonomy" id="1930275"/>
    <lineage>
        <taxon>Bacteria</taxon>
        <taxon>Pseudomonadati</taxon>
        <taxon>Planctomycetota</taxon>
        <taxon>Planctomycetia</taxon>
        <taxon>Pirellulales</taxon>
        <taxon>Pirellulaceae</taxon>
        <taxon>Stieleria</taxon>
    </lineage>
</organism>
<evidence type="ECO:0000256" key="7">
    <source>
        <dbReference type="ARBA" id="ARBA00022679"/>
    </source>
</evidence>
<dbReference type="InterPro" id="IPR017853">
    <property type="entry name" value="GH"/>
</dbReference>
<dbReference type="AlphaFoldDB" id="A0A517NW55"/>
<dbReference type="NCBIfam" id="NF003811">
    <property type="entry name" value="PRK05402.1"/>
    <property type="match status" value="1"/>
</dbReference>
<dbReference type="Pfam" id="PF00128">
    <property type="entry name" value="Alpha-amylase"/>
    <property type="match status" value="1"/>
</dbReference>
<dbReference type="PIRSF" id="PIRSF000463">
    <property type="entry name" value="GlgB"/>
    <property type="match status" value="1"/>
</dbReference>
<keyword evidence="5 10" id="KW-0321">Glycogen metabolism</keyword>
<dbReference type="PANTHER" id="PTHR43651:SF3">
    <property type="entry name" value="1,4-ALPHA-GLUCAN-BRANCHING ENZYME"/>
    <property type="match status" value="1"/>
</dbReference>
<dbReference type="Gene3D" id="2.60.40.1180">
    <property type="entry name" value="Golgi alpha-mannosidase II"/>
    <property type="match status" value="1"/>
</dbReference>
<dbReference type="InterPro" id="IPR004193">
    <property type="entry name" value="Glyco_hydro_13_N"/>
</dbReference>
<protein>
    <recommendedName>
        <fullName evidence="10">1,4-alpha-glucan branching enzyme GlgB</fullName>
        <ecNumber evidence="10">2.4.1.18</ecNumber>
    </recommendedName>
    <alternativeName>
        <fullName evidence="10">1,4-alpha-D-glucan:1,4-alpha-D-glucan 6-glucosyl-transferase</fullName>
    </alternativeName>
    <alternativeName>
        <fullName evidence="10">Alpha-(1-&gt;4)-glucan branching enzyme</fullName>
    </alternativeName>
    <alternativeName>
        <fullName evidence="10">Glycogen branching enzyme</fullName>
        <shortName evidence="10">BE</shortName>
    </alternativeName>
</protein>
<evidence type="ECO:0000256" key="5">
    <source>
        <dbReference type="ARBA" id="ARBA00022600"/>
    </source>
</evidence>
<evidence type="ECO:0000256" key="3">
    <source>
        <dbReference type="ARBA" id="ARBA00004964"/>
    </source>
</evidence>
<evidence type="ECO:0000256" key="11">
    <source>
        <dbReference type="PIRSR" id="PIRSR000463-1"/>
    </source>
</evidence>
<keyword evidence="6 10" id="KW-0328">Glycosyltransferase</keyword>
<dbReference type="InterPro" id="IPR044143">
    <property type="entry name" value="GlgB_N_E_set_prok"/>
</dbReference>
<evidence type="ECO:0000256" key="10">
    <source>
        <dbReference type="HAMAP-Rule" id="MF_00685"/>
    </source>
</evidence>
<dbReference type="InterPro" id="IPR006048">
    <property type="entry name" value="A-amylase/branching_C"/>
</dbReference>